<evidence type="ECO:0000256" key="4">
    <source>
        <dbReference type="ARBA" id="ARBA00023136"/>
    </source>
</evidence>
<evidence type="ECO:0000313" key="6">
    <source>
        <dbReference type="EMBL" id="MBC5992570.1"/>
    </source>
</evidence>
<evidence type="ECO:0000259" key="5">
    <source>
        <dbReference type="Pfam" id="PF04357"/>
    </source>
</evidence>
<proteinExistence type="predicted"/>
<keyword evidence="3" id="KW-1133">Transmembrane helix</keyword>
<sequence>MQNFVAQKGANYLENTLGTRVDIGRFTTDWRNTFVLKDVYLEDQQQDTLWYSERLGVDMRLFSLFSGELNISKVDLDNATVKLHIREDSTTNYDFILDAFATDTAATQPADTAAAMAINLGTVNLDKVYLVFKDDAGGNYIKTRIGELTTTMEELNLEEQRYLVDEVELRNTWIDYKQTKVPPPSGNEEPLEVEFGLNRLALENIKMNYLSYPSDQRIELDLGKSEVVSDNINLKDARIDLKSFTLLNTDVVYVQEKLTPSDSLTINPERTAEKLDESVEKASGQPMNWVLALGELNVKNVDVKFDNADVAAQPRGMDYNHLLFTDVLIEAQDILYSLNSSRADINQLQLKEKSGFTLQNFQGLVRLDSTSASLTNLDIKTPNSHLQNDLAMTYPSLEAIAENPERLALDINIKDSYIGMKDVQYFAPDLTKDPSFRSIANSTIRVEARAEGPMDNLRIRELKLSGLKDTYVDVSGMVRNATDPNKLYMDLDIDRLTTTRTDVQALAPAGTIPPNIRIPAQISLQGKYTGTLTAFDLNADLRSSFGNVEAVVDMGANESFTATVKSAGFDLGQLFTDSLGLGTVALTAKASGTGLTPETMRANVQAQVQRFDYNNYTYNNIDVNANINQNLYSVKATAEDQNLNFDLIGDFNLRNEQQPIYDFNLDLDNANLQALNLYPDPLSVKGQLKGRFTGADASTLSGRLTGDQLIVQHNNKTYPIDSLLLTLEQSGEKATVNIASDIVDAQMRFGNSLATLPTALQKYFSNYFDLQPDPPYPANVNLKDFTATLNLKNTALIASFVPGLEQLQTSGPITAAYNGNTKQLALEGKISKLAYTDYTLQNIDLQLNGNREQLAYEVNLQRLISPSLNVKNVTLEGAARDDNLQVKLTVAGADTTTTNFMLGGIFNSLGEGYRFTFSPDEVIINGDVWNVPEDNSLQFDTDFIYANNIVLQRNNSSLRLNSTGPVGPGAPLQLQIQNLDLGYLMGSFQPKDSLLLDGTLNGEATIRNILSGTLSFTSDLDITDFTYQGVPVGNLALEANSTGGNRYNIDAALTGNSNQVNITGFMETQPNATLLNLNANIASLNIASLQGFTEGIVEDLDGRATGDLRIAGTLENPNILGQLNFDQAQFNLTMLGSVFTLQDERLVFNEAGINFPNFTLTDSLGNDLVVNGNILTEDYTDYQFDLKVDTDRFLALNSIVQDNSLYYGTVFIDANATVTGNMNVPEIDVNAKVLDGSDFTIVIPADQVGAAEREGIVEFVNLNPSLTAIIREKEQDTTAITGFVGADIEAEITVNDNVPVTIVLDPITGDQLTVRGTADPLFIGMRPSGEINMSGRYTVTDGRYSMDFYDLASRELDITQGSYINWTGDPLQANMDITAIYNVKTAPMELVASQAGGTLNPVLRNQVPFQVYVYVEGEMLTPEISFDIQLPEDRQGSVPPEVVSSLGNLRQDESELNKQVFALLVLNRFLAPDPLSSSGGGFESTARNSLGQVMTDQLNQLTNRYAGGLGLELGVESYQDYSSGSGQGRTDLNVALRQQFLNDRLTVRVGTDIGLEGGSPAGQSNQTMSGFGGDISIEYSLTEDGRLRVRGFQRNQYEGIIEGGDVRATGVSLIYVREYNNFSDLFRDLERRRTREAERRMEAAEKKDAAN</sequence>
<keyword evidence="4" id="KW-0472">Membrane</keyword>
<gene>
    <name evidence="6" type="ORF">H8S84_06955</name>
</gene>
<dbReference type="InterPro" id="IPR007452">
    <property type="entry name" value="TamB_C"/>
</dbReference>
<dbReference type="GO" id="GO:0009306">
    <property type="term" value="P:protein secretion"/>
    <property type="evidence" value="ECO:0007669"/>
    <property type="project" value="InterPro"/>
</dbReference>
<name>A0A923N8V7_9BACT</name>
<dbReference type="RefSeq" id="WP_187066505.1">
    <property type="nucleotide sequence ID" value="NZ_JACRVF010000001.1"/>
</dbReference>
<dbReference type="Pfam" id="PF04357">
    <property type="entry name" value="TamB"/>
    <property type="match status" value="1"/>
</dbReference>
<dbReference type="PANTHER" id="PTHR36985">
    <property type="entry name" value="TRANSLOCATION AND ASSEMBLY MODULE SUBUNIT TAMB"/>
    <property type="match status" value="1"/>
</dbReference>
<dbReference type="GO" id="GO:0005886">
    <property type="term" value="C:plasma membrane"/>
    <property type="evidence" value="ECO:0007669"/>
    <property type="project" value="InterPro"/>
</dbReference>
<keyword evidence="7" id="KW-1185">Reference proteome</keyword>
<comment type="subcellular location">
    <subcellularLocation>
        <location evidence="1">Membrane</location>
        <topology evidence="1">Single-pass membrane protein</topology>
    </subcellularLocation>
</comment>
<comment type="caution">
    <text evidence="6">The sequence shown here is derived from an EMBL/GenBank/DDBJ whole genome shotgun (WGS) entry which is preliminary data.</text>
</comment>
<protein>
    <submittedName>
        <fullName evidence="6">Translocation/assembly module TamB domain-containing protein</fullName>
    </submittedName>
</protein>
<keyword evidence="2" id="KW-0812">Transmembrane</keyword>
<dbReference type="PANTHER" id="PTHR36985:SF1">
    <property type="entry name" value="TRANSLOCATION AND ASSEMBLY MODULE SUBUNIT TAMB"/>
    <property type="match status" value="1"/>
</dbReference>
<dbReference type="Proteomes" id="UP000603640">
    <property type="component" value="Unassembled WGS sequence"/>
</dbReference>
<evidence type="ECO:0000256" key="2">
    <source>
        <dbReference type="ARBA" id="ARBA00022692"/>
    </source>
</evidence>
<evidence type="ECO:0000256" key="3">
    <source>
        <dbReference type="ARBA" id="ARBA00022989"/>
    </source>
</evidence>
<evidence type="ECO:0000256" key="1">
    <source>
        <dbReference type="ARBA" id="ARBA00004167"/>
    </source>
</evidence>
<evidence type="ECO:0000313" key="7">
    <source>
        <dbReference type="Proteomes" id="UP000603640"/>
    </source>
</evidence>
<accession>A0A923N8V7</accession>
<feature type="domain" description="Translocation and assembly module TamB C-terminal" evidence="5">
    <location>
        <begin position="1160"/>
        <end position="1619"/>
    </location>
</feature>
<reference evidence="6" key="1">
    <citation type="submission" date="2020-08" db="EMBL/GenBank/DDBJ databases">
        <title>Pontibacter sp. SD6 16S ribosomal RNA gene Genome sequencing and assembly.</title>
        <authorList>
            <person name="Kang M."/>
        </authorList>
    </citation>
    <scope>NUCLEOTIDE SEQUENCE</scope>
    <source>
        <strain evidence="6">SD6</strain>
    </source>
</reference>
<organism evidence="6 7">
    <name type="scientific">Pontibacter cellulosilyticus</name>
    <dbReference type="NCBI Taxonomy" id="1720253"/>
    <lineage>
        <taxon>Bacteria</taxon>
        <taxon>Pseudomonadati</taxon>
        <taxon>Bacteroidota</taxon>
        <taxon>Cytophagia</taxon>
        <taxon>Cytophagales</taxon>
        <taxon>Hymenobacteraceae</taxon>
        <taxon>Pontibacter</taxon>
    </lineage>
</organism>
<dbReference type="EMBL" id="JACRVF010000001">
    <property type="protein sequence ID" value="MBC5992570.1"/>
    <property type="molecule type" value="Genomic_DNA"/>
</dbReference>